<dbReference type="GO" id="GO:0043856">
    <property type="term" value="F:anti-sigma factor antagonist activity"/>
    <property type="evidence" value="ECO:0007669"/>
    <property type="project" value="InterPro"/>
</dbReference>
<evidence type="ECO:0000313" key="6">
    <source>
        <dbReference type="Proteomes" id="UP000501316"/>
    </source>
</evidence>
<comment type="similarity">
    <text evidence="1 2">Belongs to the anti-sigma-factor antagonist family.</text>
</comment>
<reference evidence="6 7" key="1">
    <citation type="submission" date="2019-11" db="EMBL/GenBank/DDBJ databases">
        <authorList>
            <person name="Ren C."/>
            <person name="Wang H."/>
            <person name="Xu Y."/>
        </authorList>
    </citation>
    <scope>NUCLEOTIDE SEQUENCE [LARGE SCALE GENOMIC DNA]</scope>
    <source>
        <strain evidence="7">JNU-WLY1368</strain>
        <strain evidence="4 6">LBM 19010</strain>
    </source>
</reference>
<evidence type="ECO:0000313" key="7">
    <source>
        <dbReference type="Proteomes" id="UP000509623"/>
    </source>
</evidence>
<dbReference type="KEGG" id="clf:GJQ69_07310"/>
<name>A0A859DRJ1_9FIRM</name>
<evidence type="ECO:0000256" key="1">
    <source>
        <dbReference type="ARBA" id="ARBA00009013"/>
    </source>
</evidence>
<accession>A0A859DRJ1</accession>
<dbReference type="EMBL" id="CP046161">
    <property type="protein sequence ID" value="QKO30680.1"/>
    <property type="molecule type" value="Genomic_DNA"/>
</dbReference>
<gene>
    <name evidence="4" type="ORF">GJQ69_07310</name>
    <name evidence="5" type="ORF">GKP14_06500</name>
</gene>
<dbReference type="InterPro" id="IPR002645">
    <property type="entry name" value="STAS_dom"/>
</dbReference>
<keyword evidence="7" id="KW-1185">Reference proteome</keyword>
<dbReference type="NCBIfam" id="TIGR00377">
    <property type="entry name" value="ant_ant_sig"/>
    <property type="match status" value="1"/>
</dbReference>
<organism evidence="4 6">
    <name type="scientific">Caproicibacterium lactatifermentans</name>
    <dbReference type="NCBI Taxonomy" id="2666138"/>
    <lineage>
        <taxon>Bacteria</taxon>
        <taxon>Bacillati</taxon>
        <taxon>Bacillota</taxon>
        <taxon>Clostridia</taxon>
        <taxon>Eubacteriales</taxon>
        <taxon>Oscillospiraceae</taxon>
        <taxon>Caproicibacterium</taxon>
    </lineage>
</organism>
<dbReference type="PANTHER" id="PTHR33495:SF2">
    <property type="entry name" value="ANTI-SIGMA FACTOR ANTAGONIST TM_1081-RELATED"/>
    <property type="match status" value="1"/>
</dbReference>
<dbReference type="Gene3D" id="3.30.750.24">
    <property type="entry name" value="STAS domain"/>
    <property type="match status" value="1"/>
</dbReference>
<dbReference type="EMBL" id="CP046051">
    <property type="protein sequence ID" value="QKN24306.1"/>
    <property type="molecule type" value="Genomic_DNA"/>
</dbReference>
<sequence>MDSEKQTQAVGKRPVQLQLKEGTLTASLSGEIDHHTAREIREEIDLVLMRVHPGHLVMDFADVQFMDSSGIGLILGRCKLMQVWQGKVSICHMPPKLERLISLAGLSELCEVQKEETKHENVE</sequence>
<evidence type="ECO:0000313" key="4">
    <source>
        <dbReference type="EMBL" id="QKN24306.1"/>
    </source>
</evidence>
<dbReference type="PANTHER" id="PTHR33495">
    <property type="entry name" value="ANTI-SIGMA FACTOR ANTAGONIST TM_1081-RELATED-RELATED"/>
    <property type="match status" value="1"/>
</dbReference>
<proteinExistence type="inferred from homology"/>
<dbReference type="InterPro" id="IPR036513">
    <property type="entry name" value="STAS_dom_sf"/>
</dbReference>
<dbReference type="RefSeq" id="WP_086035369.1">
    <property type="nucleotide sequence ID" value="NZ_CP046051.1"/>
</dbReference>
<dbReference type="AlphaFoldDB" id="A0A859DRJ1"/>
<protein>
    <recommendedName>
        <fullName evidence="2">Anti-sigma factor antagonist</fullName>
    </recommendedName>
</protein>
<feature type="domain" description="STAS" evidence="3">
    <location>
        <begin position="13"/>
        <end position="123"/>
    </location>
</feature>
<dbReference type="CDD" id="cd07043">
    <property type="entry name" value="STAS_anti-anti-sigma_factors"/>
    <property type="match status" value="1"/>
</dbReference>
<reference evidence="5" key="2">
    <citation type="journal article" date="2021" name="Appl. Environ. Microbiol.">
        <title>Adaptability of a Caproate-Producing Bacterium Contributes to Its Dominance in an Anaerobic Fermentation System.</title>
        <authorList>
            <person name="Wang H."/>
            <person name="Gu Y."/>
            <person name="Zhou W."/>
            <person name="Zhao D."/>
            <person name="Qiao Z."/>
            <person name="Zheng J."/>
            <person name="Gao J."/>
            <person name="Chen X."/>
            <person name="Ren C."/>
            <person name="Xu Y."/>
        </authorList>
    </citation>
    <scope>NUCLEOTIDE SEQUENCE</scope>
    <source>
        <strain evidence="5">JNU-WLY1368</strain>
    </source>
</reference>
<dbReference type="PROSITE" id="PS50801">
    <property type="entry name" value="STAS"/>
    <property type="match status" value="1"/>
</dbReference>
<dbReference type="Proteomes" id="UP000501316">
    <property type="component" value="Chromosome"/>
</dbReference>
<reference evidence="5" key="3">
    <citation type="journal article" date="2022" name="Int. J. Syst. Evol. Microbiol.">
        <title>Caproicibacterium lactatifermentans sp. nov., isolated from pit clay used for the production of Chinese strong aroma-type liquor.</title>
        <authorList>
            <person name="Wang H."/>
            <person name="Gu Y."/>
            <person name="Zhao D."/>
            <person name="Qiao Z."/>
            <person name="Zheng J."/>
            <person name="Gao J."/>
            <person name="Ren C."/>
            <person name="Xu Y."/>
        </authorList>
    </citation>
    <scope>NUCLEOTIDE SEQUENCE</scope>
    <source>
        <strain evidence="5">JNU-WLY1368</strain>
    </source>
</reference>
<dbReference type="InterPro" id="IPR003658">
    <property type="entry name" value="Anti-sigma_ant"/>
</dbReference>
<evidence type="ECO:0000256" key="2">
    <source>
        <dbReference type="RuleBase" id="RU003749"/>
    </source>
</evidence>
<evidence type="ECO:0000259" key="3">
    <source>
        <dbReference type="PROSITE" id="PS50801"/>
    </source>
</evidence>
<dbReference type="Pfam" id="PF01740">
    <property type="entry name" value="STAS"/>
    <property type="match status" value="1"/>
</dbReference>
<dbReference type="SUPFAM" id="SSF52091">
    <property type="entry name" value="SpoIIaa-like"/>
    <property type="match status" value="1"/>
</dbReference>
<dbReference type="Proteomes" id="UP000509623">
    <property type="component" value="Chromosome"/>
</dbReference>
<evidence type="ECO:0000313" key="5">
    <source>
        <dbReference type="EMBL" id="QKO30680.1"/>
    </source>
</evidence>